<dbReference type="AlphaFoldDB" id="A0A0G1B651"/>
<protein>
    <submittedName>
        <fullName evidence="2">Uncharacterized protein</fullName>
    </submittedName>
</protein>
<gene>
    <name evidence="2" type="ORF">UV02_C0023G0006</name>
</gene>
<evidence type="ECO:0000313" key="2">
    <source>
        <dbReference type="EMBL" id="KKS41821.1"/>
    </source>
</evidence>
<dbReference type="Proteomes" id="UP000034516">
    <property type="component" value="Unassembled WGS sequence"/>
</dbReference>
<feature type="region of interest" description="Disordered" evidence="1">
    <location>
        <begin position="32"/>
        <end position="57"/>
    </location>
</feature>
<organism evidence="2 3">
    <name type="scientific">Candidatus Kuenenbacteria bacterium GW2011_GWA2_42_15</name>
    <dbReference type="NCBI Taxonomy" id="1618677"/>
    <lineage>
        <taxon>Bacteria</taxon>
        <taxon>Candidatus Kueneniibacteriota</taxon>
    </lineage>
</organism>
<accession>A0A0G1B651</accession>
<evidence type="ECO:0000313" key="3">
    <source>
        <dbReference type="Proteomes" id="UP000034516"/>
    </source>
</evidence>
<dbReference type="EMBL" id="LCCW01000023">
    <property type="protein sequence ID" value="KKS41821.1"/>
    <property type="molecule type" value="Genomic_DNA"/>
</dbReference>
<evidence type="ECO:0000256" key="1">
    <source>
        <dbReference type="SAM" id="MobiDB-lite"/>
    </source>
</evidence>
<sequence>MSRRKTEINKTIKQKIKPANYQSGLFSQVVGECPRGKSTENTKTQGTVNKEQGRNQK</sequence>
<proteinExistence type="predicted"/>
<reference evidence="2 3" key="1">
    <citation type="journal article" date="2015" name="Nature">
        <title>rRNA introns, odd ribosomes, and small enigmatic genomes across a large radiation of phyla.</title>
        <authorList>
            <person name="Brown C.T."/>
            <person name="Hug L.A."/>
            <person name="Thomas B.C."/>
            <person name="Sharon I."/>
            <person name="Castelle C.J."/>
            <person name="Singh A."/>
            <person name="Wilkins M.J."/>
            <person name="Williams K.H."/>
            <person name="Banfield J.F."/>
        </authorList>
    </citation>
    <scope>NUCLEOTIDE SEQUENCE [LARGE SCALE GENOMIC DNA]</scope>
</reference>
<feature type="compositionally biased region" description="Polar residues" evidence="1">
    <location>
        <begin position="41"/>
        <end position="50"/>
    </location>
</feature>
<name>A0A0G1B651_9BACT</name>
<comment type="caution">
    <text evidence="2">The sequence shown here is derived from an EMBL/GenBank/DDBJ whole genome shotgun (WGS) entry which is preliminary data.</text>
</comment>